<dbReference type="InterPro" id="IPR021958">
    <property type="entry name" value="DUF3575"/>
</dbReference>
<keyword evidence="3" id="KW-1185">Reference proteome</keyword>
<protein>
    <submittedName>
        <fullName evidence="2">DUF3575 domain-containing protein</fullName>
    </submittedName>
</protein>
<name>A0ABS8GW91_9FLAO</name>
<gene>
    <name evidence="2" type="ORF">LLW17_11650</name>
</gene>
<dbReference type="Pfam" id="PF12099">
    <property type="entry name" value="DUF3575"/>
    <property type="match status" value="1"/>
</dbReference>
<feature type="chain" id="PRO_5045758328" evidence="1">
    <location>
        <begin position="21"/>
        <end position="195"/>
    </location>
</feature>
<dbReference type="RefSeq" id="WP_228230438.1">
    <property type="nucleotide sequence ID" value="NZ_JAJGMW010000014.1"/>
</dbReference>
<dbReference type="EMBL" id="JAJGMW010000014">
    <property type="protein sequence ID" value="MCC4213376.1"/>
    <property type="molecule type" value="Genomic_DNA"/>
</dbReference>
<proteinExistence type="predicted"/>
<accession>A0ABS8GW91</accession>
<evidence type="ECO:0000256" key="1">
    <source>
        <dbReference type="SAM" id="SignalP"/>
    </source>
</evidence>
<evidence type="ECO:0000313" key="2">
    <source>
        <dbReference type="EMBL" id="MCC4213376.1"/>
    </source>
</evidence>
<evidence type="ECO:0000313" key="3">
    <source>
        <dbReference type="Proteomes" id="UP001197770"/>
    </source>
</evidence>
<feature type="signal peptide" evidence="1">
    <location>
        <begin position="1"/>
        <end position="20"/>
    </location>
</feature>
<sequence length="195" mass="22045">MHLKLKTGLLGLFLSTAIFAQEDSNAFFSKKHEIKIDAIELIAVANIEITYEYLISKYSGAGVSVSIDGGESSDDILKWAITPFYRQYFFNRQEKRAQGLFAEGHLNLGSFEDNYYEYTYDPDTDFIINERYVEQDNTAFGAGFAVGYKWASNNGFVIEPSLGVGRNLFGNTKDDDNFSSVDIYFRGGIQVGYRF</sequence>
<comment type="caution">
    <text evidence="2">The sequence shown here is derived from an EMBL/GenBank/DDBJ whole genome shotgun (WGS) entry which is preliminary data.</text>
</comment>
<dbReference type="Proteomes" id="UP001197770">
    <property type="component" value="Unassembled WGS sequence"/>
</dbReference>
<organism evidence="2 3">
    <name type="scientific">Leeuwenhoekiella parthenopeia</name>
    <dbReference type="NCBI Taxonomy" id="2890320"/>
    <lineage>
        <taxon>Bacteria</taxon>
        <taxon>Pseudomonadati</taxon>
        <taxon>Bacteroidota</taxon>
        <taxon>Flavobacteriia</taxon>
        <taxon>Flavobacteriales</taxon>
        <taxon>Flavobacteriaceae</taxon>
        <taxon>Leeuwenhoekiella</taxon>
    </lineage>
</organism>
<reference evidence="2 3" key="1">
    <citation type="submission" date="2021-11" db="EMBL/GenBank/DDBJ databases">
        <title>Seasonal and diel survey of microbial diversity of the Tyrrhenian coast.</title>
        <authorList>
            <person name="Gattoni G."/>
            <person name="Corral P."/>
        </authorList>
    </citation>
    <scope>NUCLEOTIDE SEQUENCE [LARGE SCALE GENOMIC DNA]</scope>
    <source>
        <strain evidence="2 3">Mr9</strain>
    </source>
</reference>
<keyword evidence="1" id="KW-0732">Signal</keyword>